<organism evidence="1 2">
    <name type="scientific">Cryptolaemus montrouzieri</name>
    <dbReference type="NCBI Taxonomy" id="559131"/>
    <lineage>
        <taxon>Eukaryota</taxon>
        <taxon>Metazoa</taxon>
        <taxon>Ecdysozoa</taxon>
        <taxon>Arthropoda</taxon>
        <taxon>Hexapoda</taxon>
        <taxon>Insecta</taxon>
        <taxon>Pterygota</taxon>
        <taxon>Neoptera</taxon>
        <taxon>Endopterygota</taxon>
        <taxon>Coleoptera</taxon>
        <taxon>Polyphaga</taxon>
        <taxon>Cucujiformia</taxon>
        <taxon>Coccinelloidea</taxon>
        <taxon>Coccinellidae</taxon>
        <taxon>Scymninae</taxon>
        <taxon>Scymnini</taxon>
        <taxon>Cryptolaemus</taxon>
    </lineage>
</organism>
<sequence length="554" mass="62601">MYHRHLQVPLHQIPMQHQIQVTEVDVMLMNEILLRMHTITPTNKLNDFYDETVTIKEQDVSPTLGNIEWSINPSKVICAAQQYMQPNTSNVDIATNYTPQMEYNSMNYIPNNFYDETVTIKEQDVSPTLGNIEWSINPSKVICAAQQYMQPNTSNVDIATIYTPQMEYNSMNYIPNNFYDETVTIKEQDVSPTLGNAECSINPSKVICAAQQYMQPNTSNVDIATNYTPQMEYNSMNYIPNNFYDETVTIKEQDVSPTLGNAECSINPSKVICAAQQYMQPNSSNVDIATNYTPQMEYNSMNYIPNNFYDETVTIKKQDVSPTLGNAECSINPSKVICAAQQYMQPNTSNVDIATNYTPQMEYNSMNYIPNNFYDEIVTIKEQDVSPTLGNAEWSINPSKVICAAQQYMQPNTSNVDIATNYTPQMEYNSMNYIPNNFYGETVTIKEQDVSPALGNAECSINPSKVICAAQQYMQLNTSNVDIATNYTSQMEYNSMNYIPNNFYDETVTIKEQDVSPTLGNAECSINPSKVICAAQQYMQPNTSNVDIAAITQL</sequence>
<gene>
    <name evidence="1" type="ORF">HHI36_017414</name>
</gene>
<evidence type="ECO:0000313" key="2">
    <source>
        <dbReference type="Proteomes" id="UP001516400"/>
    </source>
</evidence>
<name>A0ABD2NMU8_9CUCU</name>
<evidence type="ECO:0000313" key="1">
    <source>
        <dbReference type="EMBL" id="KAL3279908.1"/>
    </source>
</evidence>
<accession>A0ABD2NMU8</accession>
<keyword evidence="2" id="KW-1185">Reference proteome</keyword>
<dbReference type="EMBL" id="JABFTP020000124">
    <property type="protein sequence ID" value="KAL3279908.1"/>
    <property type="molecule type" value="Genomic_DNA"/>
</dbReference>
<protein>
    <submittedName>
        <fullName evidence="1">Uncharacterized protein</fullName>
    </submittedName>
</protein>
<dbReference type="AlphaFoldDB" id="A0ABD2NMU8"/>
<dbReference type="Proteomes" id="UP001516400">
    <property type="component" value="Unassembled WGS sequence"/>
</dbReference>
<comment type="caution">
    <text evidence="1">The sequence shown here is derived from an EMBL/GenBank/DDBJ whole genome shotgun (WGS) entry which is preliminary data.</text>
</comment>
<reference evidence="1 2" key="1">
    <citation type="journal article" date="2021" name="BMC Biol.">
        <title>Horizontally acquired antibacterial genes associated with adaptive radiation of ladybird beetles.</title>
        <authorList>
            <person name="Li H.S."/>
            <person name="Tang X.F."/>
            <person name="Huang Y.H."/>
            <person name="Xu Z.Y."/>
            <person name="Chen M.L."/>
            <person name="Du X.Y."/>
            <person name="Qiu B.Y."/>
            <person name="Chen P.T."/>
            <person name="Zhang W."/>
            <person name="Slipinski A."/>
            <person name="Escalona H.E."/>
            <person name="Waterhouse R.M."/>
            <person name="Zwick A."/>
            <person name="Pang H."/>
        </authorList>
    </citation>
    <scope>NUCLEOTIDE SEQUENCE [LARGE SCALE GENOMIC DNA]</scope>
    <source>
        <strain evidence="1">SYSU2018</strain>
    </source>
</reference>
<proteinExistence type="predicted"/>